<sequence>MAPVADPEEEALRHKTLAESKYNNSNLKSALKHAERAHKLCPSLEGISSMHTAFQILSVASKSSVGTDPDWYKVLQVEPFSNINTIKKQFKKLALVLHPDKNPYLGCEEAFKLVNEGVRVFSDKIKRKEYDMKLRIKIQEERVNESEGDGAQVETFWTACSRCRLLHKFERKYLGHNLVCPSCKKSFEAVEVGGSGEEESKEEDQRWVRVRSERLKRKMDDSERLNGMNLRGKKGSGESVVLKGKVGSGETGGPKGKGILNEHKGGNEKRASRGLMEKIRDGDLKEKGSGEMGGNEWGGGRLRRRTSTVGDVLARSKANTVEDGEIEKSSKLKKVDVGEETMTLAQMQLEMKRKMNQRKEGLKPKEREKDEGEKENKRSRRGALMDKILENEKQGNLENGNDEEMEEQGSSESSWNSETSKESVELEVESGRGGKKNGTLENTRQRTSRTKVDLEIARSSGSLSRDLEIMAMEDSNFYNFNKDRVEKSFKKGQVWVIYDDDGMPRHYGLIDEVVSVNPFEVKVSWLDLQNNGDERLICLEKMKCSISCGKFKVSRNTSIHPLNIFSHVMECERAAKELYRIYPKKGSVWALYDEAAFSTERGNLSAGDKRCYHIVVSLTTYTEIHGLSMACLEKVDGFKTIFKRQEIGCHAIRWLEKDGLRLFSHQIPARKLSSANAPDHLKHCWELDPTSLPYDLLTTGWK</sequence>
<dbReference type="SMART" id="SM00271">
    <property type="entry name" value="DnaJ"/>
    <property type="match status" value="1"/>
</dbReference>
<dbReference type="PANTHER" id="PTHR44137:SF24">
    <property type="entry name" value="DNAJ HEAT SHOCK N-TERMINAL DOMAIN-CONTAINING PROTEIN"/>
    <property type="match status" value="1"/>
</dbReference>
<feature type="compositionally biased region" description="Gly residues" evidence="1">
    <location>
        <begin position="246"/>
        <end position="256"/>
    </location>
</feature>
<name>A0AAV5I9Z3_9ROSI</name>
<evidence type="ECO:0000256" key="1">
    <source>
        <dbReference type="SAM" id="MobiDB-lite"/>
    </source>
</evidence>
<dbReference type="Pfam" id="PF23551">
    <property type="entry name" value="Zn_ribbon_20"/>
    <property type="match status" value="1"/>
</dbReference>
<dbReference type="InterPro" id="IPR036869">
    <property type="entry name" value="J_dom_sf"/>
</dbReference>
<feature type="compositionally biased region" description="Basic and acidic residues" evidence="1">
    <location>
        <begin position="419"/>
        <end position="432"/>
    </location>
</feature>
<dbReference type="InterPro" id="IPR001623">
    <property type="entry name" value="DnaJ_domain"/>
</dbReference>
<comment type="caution">
    <text evidence="3">The sequence shown here is derived from an EMBL/GenBank/DDBJ whole genome shotgun (WGS) entry which is preliminary data.</text>
</comment>
<dbReference type="AlphaFoldDB" id="A0AAV5I9Z3"/>
<evidence type="ECO:0000313" key="4">
    <source>
        <dbReference type="Proteomes" id="UP001054252"/>
    </source>
</evidence>
<organism evidence="3 4">
    <name type="scientific">Rubroshorea leprosula</name>
    <dbReference type="NCBI Taxonomy" id="152421"/>
    <lineage>
        <taxon>Eukaryota</taxon>
        <taxon>Viridiplantae</taxon>
        <taxon>Streptophyta</taxon>
        <taxon>Embryophyta</taxon>
        <taxon>Tracheophyta</taxon>
        <taxon>Spermatophyta</taxon>
        <taxon>Magnoliopsida</taxon>
        <taxon>eudicotyledons</taxon>
        <taxon>Gunneridae</taxon>
        <taxon>Pentapetalae</taxon>
        <taxon>rosids</taxon>
        <taxon>malvids</taxon>
        <taxon>Malvales</taxon>
        <taxon>Dipterocarpaceae</taxon>
        <taxon>Rubroshorea</taxon>
    </lineage>
</organism>
<dbReference type="PROSITE" id="PS50076">
    <property type="entry name" value="DNAJ_2"/>
    <property type="match status" value="1"/>
</dbReference>
<dbReference type="Proteomes" id="UP001054252">
    <property type="component" value="Unassembled WGS sequence"/>
</dbReference>
<dbReference type="SUPFAM" id="SSF46565">
    <property type="entry name" value="Chaperone J-domain"/>
    <property type="match status" value="1"/>
</dbReference>
<gene>
    <name evidence="3" type="ORF">SLEP1_g9162</name>
</gene>
<dbReference type="Pfam" id="PF00226">
    <property type="entry name" value="DnaJ"/>
    <property type="match status" value="1"/>
</dbReference>
<proteinExistence type="predicted"/>
<feature type="compositionally biased region" description="Basic and acidic residues" evidence="1">
    <location>
        <begin position="383"/>
        <end position="395"/>
    </location>
</feature>
<feature type="compositionally biased region" description="Acidic residues" evidence="1">
    <location>
        <begin position="400"/>
        <end position="409"/>
    </location>
</feature>
<dbReference type="InterPro" id="IPR024593">
    <property type="entry name" value="DUF3444"/>
</dbReference>
<accession>A0AAV5I9Z3</accession>
<dbReference type="Gene3D" id="1.10.287.110">
    <property type="entry name" value="DnaJ domain"/>
    <property type="match status" value="1"/>
</dbReference>
<dbReference type="Pfam" id="PF11926">
    <property type="entry name" value="DUF3444"/>
    <property type="match status" value="1"/>
</dbReference>
<protein>
    <recommendedName>
        <fullName evidence="2">J domain-containing protein</fullName>
    </recommendedName>
</protein>
<feature type="compositionally biased region" description="Basic and acidic residues" evidence="1">
    <location>
        <begin position="260"/>
        <end position="270"/>
    </location>
</feature>
<feature type="domain" description="J" evidence="2">
    <location>
        <begin position="70"/>
        <end position="134"/>
    </location>
</feature>
<keyword evidence="4" id="KW-1185">Reference proteome</keyword>
<feature type="region of interest" description="Disordered" evidence="1">
    <location>
        <begin position="354"/>
        <end position="453"/>
    </location>
</feature>
<dbReference type="InterPro" id="IPR056988">
    <property type="entry name" value="Zn_ribbon_pln"/>
</dbReference>
<dbReference type="PANTHER" id="PTHR44137">
    <property type="entry name" value="BNAC03G44070D PROTEIN"/>
    <property type="match status" value="1"/>
</dbReference>
<evidence type="ECO:0000313" key="3">
    <source>
        <dbReference type="EMBL" id="GKU95855.1"/>
    </source>
</evidence>
<dbReference type="CDD" id="cd06257">
    <property type="entry name" value="DnaJ"/>
    <property type="match status" value="1"/>
</dbReference>
<feature type="compositionally biased region" description="Basic and acidic residues" evidence="1">
    <location>
        <begin position="354"/>
        <end position="376"/>
    </location>
</feature>
<feature type="region of interest" description="Disordered" evidence="1">
    <location>
        <begin position="225"/>
        <end position="270"/>
    </location>
</feature>
<dbReference type="PRINTS" id="PR00625">
    <property type="entry name" value="JDOMAIN"/>
</dbReference>
<reference evidence="3 4" key="1">
    <citation type="journal article" date="2021" name="Commun. Biol.">
        <title>The genome of Shorea leprosula (Dipterocarpaceae) highlights the ecological relevance of drought in aseasonal tropical rainforests.</title>
        <authorList>
            <person name="Ng K.K.S."/>
            <person name="Kobayashi M.J."/>
            <person name="Fawcett J.A."/>
            <person name="Hatakeyama M."/>
            <person name="Paape T."/>
            <person name="Ng C.H."/>
            <person name="Ang C.C."/>
            <person name="Tnah L.H."/>
            <person name="Lee C.T."/>
            <person name="Nishiyama T."/>
            <person name="Sese J."/>
            <person name="O'Brien M.J."/>
            <person name="Copetti D."/>
            <person name="Mohd Noor M.I."/>
            <person name="Ong R.C."/>
            <person name="Putra M."/>
            <person name="Sireger I.Z."/>
            <person name="Indrioko S."/>
            <person name="Kosugi Y."/>
            <person name="Izuno A."/>
            <person name="Isagi Y."/>
            <person name="Lee S.L."/>
            <person name="Shimizu K.K."/>
        </authorList>
    </citation>
    <scope>NUCLEOTIDE SEQUENCE [LARGE SCALE GENOMIC DNA]</scope>
    <source>
        <strain evidence="3">214</strain>
    </source>
</reference>
<evidence type="ECO:0000259" key="2">
    <source>
        <dbReference type="PROSITE" id="PS50076"/>
    </source>
</evidence>
<dbReference type="EMBL" id="BPVZ01000009">
    <property type="protein sequence ID" value="GKU95855.1"/>
    <property type="molecule type" value="Genomic_DNA"/>
</dbReference>